<feature type="chain" id="PRO_5045626314" evidence="11">
    <location>
        <begin position="16"/>
        <end position="695"/>
    </location>
</feature>
<gene>
    <name evidence="14" type="primary">IL12RB1</name>
</gene>
<evidence type="ECO:0000256" key="6">
    <source>
        <dbReference type="ARBA" id="ARBA00022989"/>
    </source>
</evidence>
<comment type="subcellular location">
    <subcellularLocation>
        <location evidence="1">Membrane</location>
        <topology evidence="1">Single-pass type I membrane protein</topology>
    </subcellularLocation>
</comment>
<reference evidence="14" key="1">
    <citation type="submission" date="2025-08" db="UniProtKB">
        <authorList>
            <consortium name="RefSeq"/>
        </authorList>
    </citation>
    <scope>IDENTIFICATION</scope>
    <source>
        <tissue evidence="14">Blood</tissue>
    </source>
</reference>
<keyword evidence="13" id="KW-1185">Reference proteome</keyword>
<keyword evidence="8 14" id="KW-0675">Receptor</keyword>
<sequence>MRWWLPLALAALSRSAEEPDFACFKQCGSRSFLCRWPPWGPDGNTTYVLTLCYAVPRLCQQHAAGALPERTLQHRQVYVLTNATAWVEARWGRRLQRSRNLTLYLDEAVKLDPPSAGSSFGKAGGRLRLRLRRPPCHRGKRPLQREARYRKAGDRAWTRVTCRTEGEEDGEDGEEESVSCSLGGSAAFELQLRHKPQHWSSYWSDWSETVFVPEEISASPELRYELGRLGGGGQRVLRLGWQRAREEQGDVTYALRVRMAPCRCAEPPDEDELLLGKEATGHNLTLCGAAYDVALTAANAAGPGPPRRLRVPAERRAGTAAAPSGNQQVRPGRGAAANVPSPVSPPELGFKGFSAAGGAVTLRWEAASAGLAYCFEKQPLAGAPQRDACVERDFPANSIHVERGELAEQACYRLAVHGWVPERDWATFALTYHYVGNASLAESIRINASADSAVLQWRPSPRAACPGVLKKYIICYGAEGHNLTYLQADASARHYTLGGLRPGTAYRLGIHEVTAEPGGACTARWHFQTKAPGLQPLAWKSILRYLGVLLGLPALAALCRLGKKRAARLLCPPLPKPRGSEAIRFSAADMGQGERRQAFVEPSEKFSRAELLVTEPGPEKEGAESRAPPAGAAEPPAEELPFEYRRQEVPGPAGAQENPGLCWPLLPPAPLGMDEPVALRGEGSLDAPAERSALL</sequence>
<dbReference type="InterPro" id="IPR013783">
    <property type="entry name" value="Ig-like_fold"/>
</dbReference>
<evidence type="ECO:0000256" key="4">
    <source>
        <dbReference type="ARBA" id="ARBA00022729"/>
    </source>
</evidence>
<evidence type="ECO:0000313" key="13">
    <source>
        <dbReference type="Proteomes" id="UP001652627"/>
    </source>
</evidence>
<keyword evidence="6" id="KW-1133">Transmembrane helix</keyword>
<evidence type="ECO:0000256" key="9">
    <source>
        <dbReference type="ARBA" id="ARBA00023180"/>
    </source>
</evidence>
<dbReference type="SUPFAM" id="SSF49265">
    <property type="entry name" value="Fibronectin type III"/>
    <property type="match status" value="1"/>
</dbReference>
<keyword evidence="7" id="KW-0472">Membrane</keyword>
<evidence type="ECO:0000259" key="12">
    <source>
        <dbReference type="PROSITE" id="PS50853"/>
    </source>
</evidence>
<feature type="domain" description="Fibronectin type-III" evidence="12">
    <location>
        <begin position="438"/>
        <end position="532"/>
    </location>
</feature>
<evidence type="ECO:0000256" key="10">
    <source>
        <dbReference type="SAM" id="MobiDB-lite"/>
    </source>
</evidence>
<accession>A0ABM4FW42</accession>
<dbReference type="RefSeq" id="XP_067169171.1">
    <property type="nucleotide sequence ID" value="XM_067313070.1"/>
</dbReference>
<proteinExistence type="inferred from homology"/>
<keyword evidence="5" id="KW-0677">Repeat</keyword>
<keyword evidence="3" id="KW-0812">Transmembrane</keyword>
<keyword evidence="9" id="KW-0325">Glycoprotein</keyword>
<dbReference type="PANTHER" id="PTHR48423">
    <property type="entry name" value="INTERLEUKIN-27 RECEPTOR SUBUNIT ALPHA"/>
    <property type="match status" value="1"/>
</dbReference>
<evidence type="ECO:0000256" key="3">
    <source>
        <dbReference type="ARBA" id="ARBA00022692"/>
    </source>
</evidence>
<comment type="similarity">
    <text evidence="2">Belongs to the type I cytokine receptor family. Type 2 subfamily.</text>
</comment>
<dbReference type="PROSITE" id="PS50853">
    <property type="entry name" value="FN3"/>
    <property type="match status" value="1"/>
</dbReference>
<dbReference type="Proteomes" id="UP001652627">
    <property type="component" value="Chromosome 30"/>
</dbReference>
<keyword evidence="4 11" id="KW-0732">Signal</keyword>
<dbReference type="InterPro" id="IPR036116">
    <property type="entry name" value="FN3_sf"/>
</dbReference>
<dbReference type="PANTHER" id="PTHR48423:SF1">
    <property type="entry name" value="INTERLEUKIN-27 RECEPTOR SUBUNIT ALPHA"/>
    <property type="match status" value="1"/>
</dbReference>
<evidence type="ECO:0000256" key="11">
    <source>
        <dbReference type="SAM" id="SignalP"/>
    </source>
</evidence>
<dbReference type="InterPro" id="IPR003961">
    <property type="entry name" value="FN3_dom"/>
</dbReference>
<dbReference type="Gene3D" id="2.60.40.10">
    <property type="entry name" value="Immunoglobulins"/>
    <property type="match status" value="2"/>
</dbReference>
<name>A0ABM4FW42_9AVES</name>
<evidence type="ECO:0000256" key="2">
    <source>
        <dbReference type="ARBA" id="ARBA00008921"/>
    </source>
</evidence>
<dbReference type="Pfam" id="PF00041">
    <property type="entry name" value="fn3"/>
    <property type="match status" value="1"/>
</dbReference>
<evidence type="ECO:0000256" key="1">
    <source>
        <dbReference type="ARBA" id="ARBA00004479"/>
    </source>
</evidence>
<evidence type="ECO:0000256" key="5">
    <source>
        <dbReference type="ARBA" id="ARBA00022737"/>
    </source>
</evidence>
<feature type="region of interest" description="Disordered" evidence="10">
    <location>
        <begin position="301"/>
        <end position="340"/>
    </location>
</feature>
<organism evidence="13 14">
    <name type="scientific">Apteryx mantelli</name>
    <name type="common">North Island brown kiwi</name>
    <dbReference type="NCBI Taxonomy" id="2696672"/>
    <lineage>
        <taxon>Eukaryota</taxon>
        <taxon>Metazoa</taxon>
        <taxon>Chordata</taxon>
        <taxon>Craniata</taxon>
        <taxon>Vertebrata</taxon>
        <taxon>Euteleostomi</taxon>
        <taxon>Archelosauria</taxon>
        <taxon>Archosauria</taxon>
        <taxon>Dinosauria</taxon>
        <taxon>Saurischia</taxon>
        <taxon>Theropoda</taxon>
        <taxon>Coelurosauria</taxon>
        <taxon>Aves</taxon>
        <taxon>Palaeognathae</taxon>
        <taxon>Apterygiformes</taxon>
        <taxon>Apterygidae</taxon>
        <taxon>Apteryx</taxon>
    </lineage>
</organism>
<evidence type="ECO:0000256" key="8">
    <source>
        <dbReference type="ARBA" id="ARBA00023170"/>
    </source>
</evidence>
<evidence type="ECO:0000313" key="14">
    <source>
        <dbReference type="RefSeq" id="XP_067169171.1"/>
    </source>
</evidence>
<dbReference type="GeneID" id="136994554"/>
<evidence type="ECO:0000256" key="7">
    <source>
        <dbReference type="ARBA" id="ARBA00023136"/>
    </source>
</evidence>
<protein>
    <submittedName>
        <fullName evidence="14">LOW QUALITY PROTEIN: interleukin-12 receptor subunit beta-1</fullName>
    </submittedName>
</protein>
<feature type="region of interest" description="Disordered" evidence="10">
    <location>
        <begin position="613"/>
        <end position="695"/>
    </location>
</feature>
<feature type="compositionally biased region" description="Low complexity" evidence="10">
    <location>
        <begin position="625"/>
        <end position="635"/>
    </location>
</feature>
<dbReference type="InterPro" id="IPR052672">
    <property type="entry name" value="Type1_Cytokine_Rcpt_Type2"/>
</dbReference>
<feature type="signal peptide" evidence="11">
    <location>
        <begin position="1"/>
        <end position="15"/>
    </location>
</feature>
<dbReference type="CDD" id="cd00063">
    <property type="entry name" value="FN3"/>
    <property type="match status" value="1"/>
</dbReference>